<organism evidence="8 9">
    <name type="scientific">Ramlibacter henchirensis</name>
    <dbReference type="NCBI Taxonomy" id="204072"/>
    <lineage>
        <taxon>Bacteria</taxon>
        <taxon>Pseudomonadati</taxon>
        <taxon>Pseudomonadota</taxon>
        <taxon>Betaproteobacteria</taxon>
        <taxon>Burkholderiales</taxon>
        <taxon>Comamonadaceae</taxon>
        <taxon>Ramlibacter</taxon>
    </lineage>
</organism>
<dbReference type="SUPFAM" id="SSF52016">
    <property type="entry name" value="LeuD/IlvD-like"/>
    <property type="match status" value="1"/>
</dbReference>
<sequence>MSYLELPGRILFLCNDGEKVRTQLSGKNLRLSDAGELRNDISTDEITPGPSLIHVDEQLGRHVYTGFSTGDDRPINKDATLAGKFSVTVGGRRYGKGSSREHSPVAERYAGIRLVIAESFERIYRQNADNVGLYTSTDFGLIERIQRGESIEIEELLAPRDKLAASILRMGGLLLYGREHLKSVRYGQLSKDDHRPLTLTQKILARHAVETTHTSGELIPGQGAFVRADWRYIIEVYTGMAAHMMHTTFGRPLKLVDVPSILGFAEHASYINWHPKYVHPGKPPVLMRVMHEAHEEFMKEYGIRSHGYLPGAGGSEGICHPLMAERYALPGQVLVGTDSHTPHSGALGCLAFGVGTTDMASAMLTGAVRITVPETLRIEFNGEVPAGITGKDLALNLLAHPKIRGGLGLGKVFEFSGTSMRYLSIDERTTLTNMVAELGGFTGIVEPDEKTCEFLRERRGIDYTLEPWMKSDPGASYSDTIVVETALLSPMVAAPGDPGNGIPLSSLPQRPKIHIAFAGSCTGGKREDFDAYHAVLSWAADRGIKVAEGVEFFLQFGTMAVRDYCEAQGYLETFQRVGATVLLPDCGACANTGPGASLRPDQVTVSAQNRNFPGRSGPGQIWLASPPTVAASAIGGELLSFAELMSRFDEHAVAPDTAGLPLAR</sequence>
<dbReference type="GO" id="GO:0170038">
    <property type="term" value="P:proteinogenic amino acid biosynthetic process"/>
    <property type="evidence" value="ECO:0007669"/>
    <property type="project" value="UniProtKB-ARBA"/>
</dbReference>
<evidence type="ECO:0000259" key="6">
    <source>
        <dbReference type="Pfam" id="PF00330"/>
    </source>
</evidence>
<gene>
    <name evidence="8" type="ORF">EZ313_17285</name>
</gene>
<dbReference type="EMBL" id="SMLM01000002">
    <property type="protein sequence ID" value="TFZ02976.1"/>
    <property type="molecule type" value="Genomic_DNA"/>
</dbReference>
<dbReference type="OrthoDB" id="9802769at2"/>
<dbReference type="Pfam" id="PF00330">
    <property type="entry name" value="Aconitase"/>
    <property type="match status" value="1"/>
</dbReference>
<protein>
    <submittedName>
        <fullName evidence="8">3-isopropylmalate dehydratase</fullName>
    </submittedName>
</protein>
<dbReference type="PANTHER" id="PTHR43822:SF2">
    <property type="entry name" value="HOMOACONITASE, MITOCHONDRIAL"/>
    <property type="match status" value="1"/>
</dbReference>
<comment type="caution">
    <text evidence="8">The sequence shown here is derived from an EMBL/GenBank/DDBJ whole genome shotgun (WGS) entry which is preliminary data.</text>
</comment>
<dbReference type="GO" id="GO:0170034">
    <property type="term" value="P:L-amino acid biosynthetic process"/>
    <property type="evidence" value="ECO:0007669"/>
    <property type="project" value="UniProtKB-ARBA"/>
</dbReference>
<dbReference type="PANTHER" id="PTHR43822">
    <property type="entry name" value="HOMOACONITASE, MITOCHONDRIAL-RELATED"/>
    <property type="match status" value="1"/>
</dbReference>
<dbReference type="InterPro" id="IPR015928">
    <property type="entry name" value="Aconitase/3IPM_dehydase_swvl"/>
</dbReference>
<keyword evidence="2" id="KW-0479">Metal-binding</keyword>
<reference evidence="8 9" key="1">
    <citation type="submission" date="2019-03" db="EMBL/GenBank/DDBJ databases">
        <title>Ramlibacter henchirensis DSM 14656, whole genome shotgun sequence.</title>
        <authorList>
            <person name="Zhang X."/>
            <person name="Feng G."/>
            <person name="Zhu H."/>
        </authorList>
    </citation>
    <scope>NUCLEOTIDE SEQUENCE [LARGE SCALE GENOMIC DNA]</scope>
    <source>
        <strain evidence="8 9">DSM 14656</strain>
    </source>
</reference>
<evidence type="ECO:0000256" key="1">
    <source>
        <dbReference type="ARBA" id="ARBA00011271"/>
    </source>
</evidence>
<dbReference type="Proteomes" id="UP000298180">
    <property type="component" value="Unassembled WGS sequence"/>
</dbReference>
<dbReference type="PRINTS" id="PR00415">
    <property type="entry name" value="ACONITASE"/>
</dbReference>
<keyword evidence="4" id="KW-0411">Iron-sulfur</keyword>
<comment type="subunit">
    <text evidence="1">Heterodimer of LeuC and LeuD.</text>
</comment>
<name>A0A4Z0BUJ2_9BURK</name>
<dbReference type="Gene3D" id="3.30.499.10">
    <property type="entry name" value="Aconitase, domain 3"/>
    <property type="match status" value="2"/>
</dbReference>
<dbReference type="InterPro" id="IPR015931">
    <property type="entry name" value="Acnase/IPM_dHydase_lsu_aba_1/3"/>
</dbReference>
<dbReference type="InterPro" id="IPR036008">
    <property type="entry name" value="Aconitase_4Fe-4S_dom"/>
</dbReference>
<feature type="domain" description="Aconitase/3-isopropylmalate dehydratase large subunit alpha/beta/alpha" evidence="6">
    <location>
        <begin position="295"/>
        <end position="636"/>
    </location>
</feature>
<evidence type="ECO:0000256" key="5">
    <source>
        <dbReference type="ARBA" id="ARBA00023239"/>
    </source>
</evidence>
<evidence type="ECO:0000313" key="9">
    <source>
        <dbReference type="Proteomes" id="UP000298180"/>
    </source>
</evidence>
<keyword evidence="3" id="KW-0408">Iron</keyword>
<dbReference type="InterPro" id="IPR001030">
    <property type="entry name" value="Acoase/IPM_deHydtase_lsu_aba"/>
</dbReference>
<evidence type="ECO:0000256" key="2">
    <source>
        <dbReference type="ARBA" id="ARBA00022723"/>
    </source>
</evidence>
<dbReference type="InterPro" id="IPR000573">
    <property type="entry name" value="AconitaseA/IPMdHydase_ssu_swvl"/>
</dbReference>
<dbReference type="InterPro" id="IPR050067">
    <property type="entry name" value="IPM_dehydratase_rel_enz"/>
</dbReference>
<evidence type="ECO:0000256" key="4">
    <source>
        <dbReference type="ARBA" id="ARBA00023014"/>
    </source>
</evidence>
<dbReference type="RefSeq" id="WP_135264500.1">
    <property type="nucleotide sequence ID" value="NZ_SMLM01000002.1"/>
</dbReference>
<evidence type="ECO:0000256" key="3">
    <source>
        <dbReference type="ARBA" id="ARBA00023004"/>
    </source>
</evidence>
<feature type="domain" description="Aconitase A/isopropylmalate dehydratase small subunit swivel" evidence="7">
    <location>
        <begin position="87"/>
        <end position="133"/>
    </location>
</feature>
<keyword evidence="9" id="KW-1185">Reference proteome</keyword>
<dbReference type="AlphaFoldDB" id="A0A4Z0BUJ2"/>
<dbReference type="GO" id="GO:0016829">
    <property type="term" value="F:lyase activity"/>
    <property type="evidence" value="ECO:0007669"/>
    <property type="project" value="UniProtKB-KW"/>
</dbReference>
<dbReference type="GO" id="GO:0051536">
    <property type="term" value="F:iron-sulfur cluster binding"/>
    <property type="evidence" value="ECO:0007669"/>
    <property type="project" value="UniProtKB-KW"/>
</dbReference>
<dbReference type="Gene3D" id="3.20.19.10">
    <property type="entry name" value="Aconitase, domain 4"/>
    <property type="match status" value="1"/>
</dbReference>
<dbReference type="GO" id="GO:0046872">
    <property type="term" value="F:metal ion binding"/>
    <property type="evidence" value="ECO:0007669"/>
    <property type="project" value="UniProtKB-KW"/>
</dbReference>
<dbReference type="Pfam" id="PF00694">
    <property type="entry name" value="Aconitase_C"/>
    <property type="match status" value="1"/>
</dbReference>
<keyword evidence="5" id="KW-0456">Lyase</keyword>
<evidence type="ECO:0000313" key="8">
    <source>
        <dbReference type="EMBL" id="TFZ02976.1"/>
    </source>
</evidence>
<dbReference type="SUPFAM" id="SSF53732">
    <property type="entry name" value="Aconitase iron-sulfur domain"/>
    <property type="match status" value="1"/>
</dbReference>
<proteinExistence type="predicted"/>
<evidence type="ECO:0000259" key="7">
    <source>
        <dbReference type="Pfam" id="PF00694"/>
    </source>
</evidence>
<accession>A0A4Z0BUJ2</accession>